<keyword evidence="3" id="KW-1185">Reference proteome</keyword>
<evidence type="ECO:0000313" key="4">
    <source>
        <dbReference type="Proteomes" id="UP000215374"/>
    </source>
</evidence>
<accession>A0A076NNK0</accession>
<reference evidence="2 4" key="2">
    <citation type="submission" date="2017-06" db="EMBL/GenBank/DDBJ databases">
        <authorList>
            <consortium name="Pathogen Informatics"/>
        </authorList>
    </citation>
    <scope>NUCLEOTIDE SEQUENCE [LARGE SCALE GENOMIC DNA]</scope>
    <source>
        <strain evidence="2 4">NCTC13015</strain>
    </source>
</reference>
<dbReference type="Proteomes" id="UP000215374">
    <property type="component" value="Chromosome 1"/>
</dbReference>
<protein>
    <submittedName>
        <fullName evidence="1">Uncharacterized protein</fullName>
    </submittedName>
</protein>
<dbReference type="EMBL" id="LT906467">
    <property type="protein sequence ID" value="SNV52809.1"/>
    <property type="molecule type" value="Genomic_DNA"/>
</dbReference>
<dbReference type="HOGENOM" id="CLU_2408259_0_0_11"/>
<sequence>MLLVAPTAVRTPLLEQATGGPKFIGGLVGKASGLLMVTPDDVLDATERALARRPRLKGLIPPTPVITPGGGIALAGRRVSRRFAWWATNLFN</sequence>
<dbReference type="Proteomes" id="UP000028780">
    <property type="component" value="Chromosome"/>
</dbReference>
<dbReference type="AlphaFoldDB" id="A0A076NNK0"/>
<proteinExistence type="predicted"/>
<evidence type="ECO:0000313" key="2">
    <source>
        <dbReference type="EMBL" id="SNV52809.1"/>
    </source>
</evidence>
<dbReference type="KEGG" id="cii:CIMIT_00140"/>
<reference evidence="1 3" key="1">
    <citation type="submission" date="2014-08" db="EMBL/GenBank/DDBJ databases">
        <title>Complete genome sequence of Corynebacterium imitans DSM 44264, isolated from a five-month-old boy with suspected pharyngeal diphtheria.</title>
        <authorList>
            <person name="Mollmann S."/>
            <person name="Albersmeier A."/>
            <person name="Ruckert C."/>
            <person name="Tauch A."/>
        </authorList>
    </citation>
    <scope>NUCLEOTIDE SEQUENCE [LARGE SCALE GENOMIC DNA]</scope>
    <source>
        <strain evidence="1 3">DSM 44264</strain>
    </source>
</reference>
<evidence type="ECO:0000313" key="3">
    <source>
        <dbReference type="Proteomes" id="UP000028780"/>
    </source>
</evidence>
<organism evidence="1 3">
    <name type="scientific">Corynebacterium imitans</name>
    <dbReference type="NCBI Taxonomy" id="156978"/>
    <lineage>
        <taxon>Bacteria</taxon>
        <taxon>Bacillati</taxon>
        <taxon>Actinomycetota</taxon>
        <taxon>Actinomycetes</taxon>
        <taxon>Mycobacteriales</taxon>
        <taxon>Corynebacteriaceae</taxon>
        <taxon>Corynebacterium</taxon>
    </lineage>
</organism>
<dbReference type="RefSeq" id="WP_038587474.1">
    <property type="nucleotide sequence ID" value="NZ_CP009211.1"/>
</dbReference>
<dbReference type="EMBL" id="CP009211">
    <property type="protein sequence ID" value="AIJ32547.1"/>
    <property type="molecule type" value="Genomic_DNA"/>
</dbReference>
<name>A0A076NNK0_9CORY</name>
<evidence type="ECO:0000313" key="1">
    <source>
        <dbReference type="EMBL" id="AIJ32547.1"/>
    </source>
</evidence>
<gene>
    <name evidence="1" type="ORF">CIMIT_00140</name>
    <name evidence="2" type="ORF">SAMEA4535761_00094</name>
</gene>